<dbReference type="InterPro" id="IPR001611">
    <property type="entry name" value="Leu-rich_rpt"/>
</dbReference>
<keyword evidence="2" id="KW-0677">Repeat</keyword>
<dbReference type="Pfam" id="PF12799">
    <property type="entry name" value="LRR_4"/>
    <property type="match status" value="4"/>
</dbReference>
<dbReference type="InterPro" id="IPR008964">
    <property type="entry name" value="Invasin/intimin_cell_adhesion"/>
</dbReference>
<protein>
    <submittedName>
        <fullName evidence="5">Leucine-rich repeat domain-containing protein</fullName>
    </submittedName>
</protein>
<feature type="domain" description="BIG2" evidence="4">
    <location>
        <begin position="294"/>
        <end position="360"/>
    </location>
</feature>
<dbReference type="RefSeq" id="WP_369868461.1">
    <property type="nucleotide sequence ID" value="NZ_JBGFFE010000002.1"/>
</dbReference>
<feature type="domain" description="BIG2" evidence="4">
    <location>
        <begin position="369"/>
        <end position="446"/>
    </location>
</feature>
<dbReference type="PANTHER" id="PTHR46652">
    <property type="entry name" value="LEUCINE-RICH REPEAT AND IQ DOMAIN-CONTAINING PROTEIN 1-RELATED"/>
    <property type="match status" value="1"/>
</dbReference>
<evidence type="ECO:0000259" key="4">
    <source>
        <dbReference type="SMART" id="SM00635"/>
    </source>
</evidence>
<dbReference type="Proteomes" id="UP001565220">
    <property type="component" value="Unassembled WGS sequence"/>
</dbReference>
<feature type="signal peptide" evidence="3">
    <location>
        <begin position="1"/>
        <end position="22"/>
    </location>
</feature>
<dbReference type="Gene3D" id="3.80.10.10">
    <property type="entry name" value="Ribonuclease Inhibitor"/>
    <property type="match status" value="5"/>
</dbReference>
<evidence type="ECO:0000313" key="6">
    <source>
        <dbReference type="Proteomes" id="UP001565220"/>
    </source>
</evidence>
<evidence type="ECO:0000256" key="3">
    <source>
        <dbReference type="SAM" id="SignalP"/>
    </source>
</evidence>
<proteinExistence type="predicted"/>
<dbReference type="Pfam" id="PF02368">
    <property type="entry name" value="Big_2"/>
    <property type="match status" value="2"/>
</dbReference>
<dbReference type="InterPro" id="IPR003591">
    <property type="entry name" value="Leu-rich_rpt_typical-subtyp"/>
</dbReference>
<dbReference type="InterPro" id="IPR032675">
    <property type="entry name" value="LRR_dom_sf"/>
</dbReference>
<dbReference type="PROSITE" id="PS51450">
    <property type="entry name" value="LRR"/>
    <property type="match status" value="14"/>
</dbReference>
<dbReference type="Pfam" id="PF13306">
    <property type="entry name" value="LRR_5"/>
    <property type="match status" value="1"/>
</dbReference>
<comment type="caution">
    <text evidence="5">The sequence shown here is derived from an EMBL/GenBank/DDBJ whole genome shotgun (WGS) entry which is preliminary data.</text>
</comment>
<dbReference type="Gene3D" id="2.60.40.1080">
    <property type="match status" value="2"/>
</dbReference>
<gene>
    <name evidence="5" type="ORF">AB8S09_02790</name>
</gene>
<name>A0ABV4DTK6_9CLOT</name>
<dbReference type="InterPro" id="IPR006553">
    <property type="entry name" value="Leu-rich_rpt_Cys-con_subtyp"/>
</dbReference>
<dbReference type="SMART" id="SM00365">
    <property type="entry name" value="LRR_SD22"/>
    <property type="match status" value="15"/>
</dbReference>
<evidence type="ECO:0000256" key="2">
    <source>
        <dbReference type="ARBA" id="ARBA00022737"/>
    </source>
</evidence>
<reference evidence="5 6" key="1">
    <citation type="submission" date="2024-08" db="EMBL/GenBank/DDBJ databases">
        <title>Clostridium lapicellarii sp. nov., and Clostridium renhuaiense sp. nov., two species isolated from the mud in a fermentation cellar used for producing sauce-flavour Chinese liquors.</title>
        <authorList>
            <person name="Yang F."/>
            <person name="Wang H."/>
            <person name="Chen L.Q."/>
            <person name="Zhou N."/>
            <person name="Lu J.J."/>
            <person name="Pu X.X."/>
            <person name="Wan B."/>
            <person name="Wang L."/>
            <person name="Liu S.J."/>
        </authorList>
    </citation>
    <scope>NUCLEOTIDE SEQUENCE [LARGE SCALE GENOMIC DNA]</scope>
    <source>
        <strain evidence="5 6">MT-113</strain>
    </source>
</reference>
<dbReference type="SMART" id="SM00367">
    <property type="entry name" value="LRR_CC"/>
    <property type="match status" value="6"/>
</dbReference>
<dbReference type="InterPro" id="IPR026906">
    <property type="entry name" value="LRR_5"/>
</dbReference>
<keyword evidence="6" id="KW-1185">Reference proteome</keyword>
<dbReference type="Pfam" id="PF00560">
    <property type="entry name" value="LRR_1"/>
    <property type="match status" value="1"/>
</dbReference>
<keyword evidence="1" id="KW-0433">Leucine-rich repeat</keyword>
<sequence>MLRKKIEMLLCISAVCSVSFVAADTGRLNTVYAESLNSNTPVVSEQNTEDSGEEAVAINNAKLKTKLTEAANKGSGYTGDLTTSDLASITGDIDLSDLDIKDEDMPIMKYLTGVSGINLSNNTAITSKGFNKKYFDWTVPKKLDFSGCTGIYYNYFSTSRSAFLGCATLESISLPDNIGIIPTGIFENCTGLTSITIPKGVTDIKSNAFNGCTGIKEVNLDDGLLNVWDEVFKDCTSLKYIKTPSSVASFGVNCFSGDINLVVDTRGTNFKPEDESEWGDTSGVVFLYGEDAKLQDKLTLKTGGEEAIILQIPDGKTVNWGSSNNEVAAVDENGKVTAVSPGTAFIYAKTSDDTYSGFCTVTVTDEDVPVTGINLNKTNTTLEKGSTDKLTATVTPETATDKEVAWTSNKPEVATVDQDGNVAAVSKGTAIITAAAGDGKETAACTVIVTDSSASPIEISTELPEGKTSFKLGDDAKVIVKAVNNSGEEQPVSLMLGLFDKDNNNFIKCTSNKEDVEQGGQISLIGTIGIPDTGNYELRAFVWDGLEDMKPLSDVKTISVIDGGSSDDDSEVTFTDSDLEKAVRDDIKKPTGTLHKSDVDKITELDVRGKNIVDLGGIENLTSLKTLNLADNRNLNTKSISLLNELPQLESLNLSGTTINDLSLLSGLKNLQCLNLQTLSLDSGQFINTSGLKDLKNLKELDLSGNGWNINSDLSELEDLTKLQILKLGATKLKSTSVLSQLKDLRYLDLSNNPINDDLEGLEGLTNLQTLLLNKNFQWGTDDKISDISALSNLKDLTTLDLSYNQISDISSLSGLKNLQSLNLQNNKVSNITPLKDYLSALKLLDLMGNQITDISGLEGLSALTTLNLCGNEIEKIDEADELKGLTSLTDLNLNGNKLVDISGLSELESLKSLELNDNPISDITPLSGLTGLQSLSLSNTQLDNIDVLENLTNLQLLDLRQGNGKKLKNISALSNLTKLQSLFLYSNEISNITPLEKLIGLKSLDLSHNQITGVSILKDLTNLTNLDLGYNQISDITPLGGLTNLQSLDLSRNSGITDLNSLKGLTNLTSLKLYGITINESKQQDLKKSLPNCEIIF</sequence>
<dbReference type="InterPro" id="IPR003343">
    <property type="entry name" value="Big_2"/>
</dbReference>
<dbReference type="SMART" id="SM00369">
    <property type="entry name" value="LRR_TYP"/>
    <property type="match status" value="13"/>
</dbReference>
<dbReference type="SUPFAM" id="SSF49373">
    <property type="entry name" value="Invasin/intimin cell-adhesion fragments"/>
    <property type="match status" value="2"/>
</dbReference>
<accession>A0ABV4DTK6</accession>
<evidence type="ECO:0000313" key="5">
    <source>
        <dbReference type="EMBL" id="MEY8762579.1"/>
    </source>
</evidence>
<organism evidence="5 6">
    <name type="scientific">Clostridium lapidicellarium</name>
    <dbReference type="NCBI Taxonomy" id="3240931"/>
    <lineage>
        <taxon>Bacteria</taxon>
        <taxon>Bacillati</taxon>
        <taxon>Bacillota</taxon>
        <taxon>Clostridia</taxon>
        <taxon>Eubacteriales</taxon>
        <taxon>Clostridiaceae</taxon>
        <taxon>Clostridium</taxon>
    </lineage>
</organism>
<evidence type="ECO:0000256" key="1">
    <source>
        <dbReference type="ARBA" id="ARBA00022614"/>
    </source>
</evidence>
<dbReference type="SMART" id="SM00635">
    <property type="entry name" value="BID_2"/>
    <property type="match status" value="2"/>
</dbReference>
<keyword evidence="3" id="KW-0732">Signal</keyword>
<dbReference type="SUPFAM" id="SSF52058">
    <property type="entry name" value="L domain-like"/>
    <property type="match status" value="3"/>
</dbReference>
<dbReference type="EMBL" id="JBGFFE010000002">
    <property type="protein sequence ID" value="MEY8762579.1"/>
    <property type="molecule type" value="Genomic_DNA"/>
</dbReference>
<dbReference type="InterPro" id="IPR025875">
    <property type="entry name" value="Leu-rich_rpt_4"/>
</dbReference>
<feature type="chain" id="PRO_5046161607" evidence="3">
    <location>
        <begin position="23"/>
        <end position="1098"/>
    </location>
</feature>
<dbReference type="InterPro" id="IPR050836">
    <property type="entry name" value="SDS22/Internalin_LRR"/>
</dbReference>
<dbReference type="PRINTS" id="PR00019">
    <property type="entry name" value="LEURICHRPT"/>
</dbReference>
<dbReference type="PANTHER" id="PTHR46652:SF3">
    <property type="entry name" value="LEUCINE-RICH REPEAT-CONTAINING PROTEIN 9"/>
    <property type="match status" value="1"/>
</dbReference>